<evidence type="ECO:0000313" key="1">
    <source>
        <dbReference type="EMBL" id="KAI0091917.1"/>
    </source>
</evidence>
<reference evidence="1" key="1">
    <citation type="journal article" date="2021" name="Environ. Microbiol.">
        <title>Gene family expansions and transcriptome signatures uncover fungal adaptations to wood decay.</title>
        <authorList>
            <person name="Hage H."/>
            <person name="Miyauchi S."/>
            <person name="Viragh M."/>
            <person name="Drula E."/>
            <person name="Min B."/>
            <person name="Chaduli D."/>
            <person name="Navarro D."/>
            <person name="Favel A."/>
            <person name="Norest M."/>
            <person name="Lesage-Meessen L."/>
            <person name="Balint B."/>
            <person name="Merenyi Z."/>
            <person name="de Eugenio L."/>
            <person name="Morin E."/>
            <person name="Martinez A.T."/>
            <person name="Baldrian P."/>
            <person name="Stursova M."/>
            <person name="Martinez M.J."/>
            <person name="Novotny C."/>
            <person name="Magnuson J.K."/>
            <person name="Spatafora J.W."/>
            <person name="Maurice S."/>
            <person name="Pangilinan J."/>
            <person name="Andreopoulos W."/>
            <person name="LaButti K."/>
            <person name="Hundley H."/>
            <person name="Na H."/>
            <person name="Kuo A."/>
            <person name="Barry K."/>
            <person name="Lipzen A."/>
            <person name="Henrissat B."/>
            <person name="Riley R."/>
            <person name="Ahrendt S."/>
            <person name="Nagy L.G."/>
            <person name="Grigoriev I.V."/>
            <person name="Martin F."/>
            <person name="Rosso M.N."/>
        </authorList>
    </citation>
    <scope>NUCLEOTIDE SEQUENCE</scope>
    <source>
        <strain evidence="1">CBS 384.51</strain>
    </source>
</reference>
<evidence type="ECO:0000313" key="2">
    <source>
        <dbReference type="Proteomes" id="UP001055072"/>
    </source>
</evidence>
<proteinExistence type="predicted"/>
<organism evidence="1 2">
    <name type="scientific">Irpex rosettiformis</name>
    <dbReference type="NCBI Taxonomy" id="378272"/>
    <lineage>
        <taxon>Eukaryota</taxon>
        <taxon>Fungi</taxon>
        <taxon>Dikarya</taxon>
        <taxon>Basidiomycota</taxon>
        <taxon>Agaricomycotina</taxon>
        <taxon>Agaricomycetes</taxon>
        <taxon>Polyporales</taxon>
        <taxon>Irpicaceae</taxon>
        <taxon>Irpex</taxon>
    </lineage>
</organism>
<accession>A0ACB8UC94</accession>
<comment type="caution">
    <text evidence="1">The sequence shown here is derived from an EMBL/GenBank/DDBJ whole genome shotgun (WGS) entry which is preliminary data.</text>
</comment>
<keyword evidence="2" id="KW-1185">Reference proteome</keyword>
<protein>
    <submittedName>
        <fullName evidence="1">Uncharacterized protein</fullName>
    </submittedName>
</protein>
<gene>
    <name evidence="1" type="ORF">BDY19DRAFT_927405</name>
</gene>
<sequence length="285" mass="31189">MPAFKTLSAAFLVLVTGLALVPLATAADLRTYYDSLEARYTRAHSLGDGYRFDSRDGWETVNVTDLAYKYRRREDTFGLGGTADEPGSEGSDYLNKRSSKKSKSHSKSKSKLKLKAQSNSKSKTKSKTKSTNHVKAPSKESATKSFTNKVSGLGKIVDSIKGVGKPEPVTITWYTGHDLLNPSCWSNPVWAPTDNSFAAALTLEGWTTKPKCFKFLELCNSPQKCVFVRVVDSCAGCAKASKHVDLTQAAFKELADLDTGLLTVEMRPATDPMDGWLEDLWGPKS</sequence>
<dbReference type="EMBL" id="MU274904">
    <property type="protein sequence ID" value="KAI0091917.1"/>
    <property type="molecule type" value="Genomic_DNA"/>
</dbReference>
<name>A0ACB8UC94_9APHY</name>
<dbReference type="Proteomes" id="UP001055072">
    <property type="component" value="Unassembled WGS sequence"/>
</dbReference>